<evidence type="ECO:0000256" key="2">
    <source>
        <dbReference type="PROSITE-ProRule" id="PRU00176"/>
    </source>
</evidence>
<dbReference type="InterPro" id="IPR000504">
    <property type="entry name" value="RRM_dom"/>
</dbReference>
<evidence type="ECO:0000256" key="1">
    <source>
        <dbReference type="ARBA" id="ARBA00022884"/>
    </source>
</evidence>
<evidence type="ECO:0000313" key="4">
    <source>
        <dbReference type="EMBL" id="PNX83344.1"/>
    </source>
</evidence>
<dbReference type="Proteomes" id="UP000236291">
    <property type="component" value="Unassembled WGS sequence"/>
</dbReference>
<dbReference type="GO" id="GO:0003723">
    <property type="term" value="F:RNA binding"/>
    <property type="evidence" value="ECO:0007669"/>
    <property type="project" value="UniProtKB-UniRule"/>
</dbReference>
<accession>A0A2K3LXT4</accession>
<keyword evidence="1 2" id="KW-0694">RNA-binding</keyword>
<feature type="non-terminal residue" evidence="4">
    <location>
        <position position="1"/>
    </location>
</feature>
<evidence type="ECO:0000313" key="5">
    <source>
        <dbReference type="Proteomes" id="UP000236291"/>
    </source>
</evidence>
<proteinExistence type="predicted"/>
<feature type="domain" description="RRM" evidence="3">
    <location>
        <begin position="161"/>
        <end position="234"/>
    </location>
</feature>
<feature type="non-terminal residue" evidence="4">
    <location>
        <position position="362"/>
    </location>
</feature>
<organism evidence="4 5">
    <name type="scientific">Trifolium pratense</name>
    <name type="common">Red clover</name>
    <dbReference type="NCBI Taxonomy" id="57577"/>
    <lineage>
        <taxon>Eukaryota</taxon>
        <taxon>Viridiplantae</taxon>
        <taxon>Streptophyta</taxon>
        <taxon>Embryophyta</taxon>
        <taxon>Tracheophyta</taxon>
        <taxon>Spermatophyta</taxon>
        <taxon>Magnoliopsida</taxon>
        <taxon>eudicotyledons</taxon>
        <taxon>Gunneridae</taxon>
        <taxon>Pentapetalae</taxon>
        <taxon>rosids</taxon>
        <taxon>fabids</taxon>
        <taxon>Fabales</taxon>
        <taxon>Fabaceae</taxon>
        <taxon>Papilionoideae</taxon>
        <taxon>50 kb inversion clade</taxon>
        <taxon>NPAAA clade</taxon>
        <taxon>Hologalegina</taxon>
        <taxon>IRL clade</taxon>
        <taxon>Trifolieae</taxon>
        <taxon>Trifolium</taxon>
    </lineage>
</organism>
<dbReference type="Pfam" id="PF00076">
    <property type="entry name" value="RRM_1"/>
    <property type="match status" value="1"/>
</dbReference>
<dbReference type="CDD" id="cd12524">
    <property type="entry name" value="RRM1_MEI2_like"/>
    <property type="match status" value="1"/>
</dbReference>
<gene>
    <name evidence="4" type="ORF">L195_g039385</name>
</gene>
<comment type="caution">
    <text evidence="4">The sequence shown here is derived from an EMBL/GenBank/DDBJ whole genome shotgun (WGS) entry which is preliminary data.</text>
</comment>
<dbReference type="SMART" id="SM00360">
    <property type="entry name" value="RRM"/>
    <property type="match status" value="1"/>
</dbReference>
<dbReference type="EMBL" id="ASHM01043905">
    <property type="protein sequence ID" value="PNX83344.1"/>
    <property type="molecule type" value="Genomic_DNA"/>
</dbReference>
<dbReference type="Gene3D" id="3.30.70.330">
    <property type="match status" value="1"/>
</dbReference>
<sequence>DSDQGTKPIQAVSNFSDGNEVNIIAPPRESSLFSSSLSDLFSRKLRLSGNNALYGHSVNTNVSHYEEEELVDSFEELGAQIIRNLLPDEDNLLSGVTNWNGDDMDELDFFSNVGGMELEDVDNSFPGEKNSKIIGRAQHNQLGLCNTSIAGENPFGEHSSRTLLVRNIDSDVNDTVLKALFEEFGDIHTFYRACKHQGFAMISYYDISASQNAKRALHNTLFGRKKFEIHYSIPKDSPSTKVANHGTLEIHPEFKQECNLCLHQKSPLTTSFQGFHGFSSSVPNTLPSAIKVKSVGNQCEFTESSSLGQWNLDTQAALAFHPHSLPERSHGFTNDFPLNPLEMAGNINFKTQERIDNLQFCQ</sequence>
<dbReference type="SUPFAM" id="SSF54928">
    <property type="entry name" value="RNA-binding domain, RBD"/>
    <property type="match status" value="1"/>
</dbReference>
<reference evidence="4 5" key="2">
    <citation type="journal article" date="2017" name="Front. Plant Sci.">
        <title>Gene Classification and Mining of Molecular Markers Useful in Red Clover (Trifolium pratense) Breeding.</title>
        <authorList>
            <person name="Istvanek J."/>
            <person name="Dluhosova J."/>
            <person name="Dluhos P."/>
            <person name="Patkova L."/>
            <person name="Nedelnik J."/>
            <person name="Repkova J."/>
        </authorList>
    </citation>
    <scope>NUCLEOTIDE SEQUENCE [LARGE SCALE GENOMIC DNA]</scope>
    <source>
        <strain evidence="5">cv. Tatra</strain>
        <tissue evidence="4">Young leaves</tissue>
    </source>
</reference>
<dbReference type="InterPro" id="IPR035979">
    <property type="entry name" value="RBD_domain_sf"/>
</dbReference>
<dbReference type="InterPro" id="IPR034453">
    <property type="entry name" value="MEI2-like_RRM1"/>
</dbReference>
<reference evidence="4 5" key="1">
    <citation type="journal article" date="2014" name="Am. J. Bot.">
        <title>Genome assembly and annotation for red clover (Trifolium pratense; Fabaceae).</title>
        <authorList>
            <person name="Istvanek J."/>
            <person name="Jaros M."/>
            <person name="Krenek A."/>
            <person name="Repkova J."/>
        </authorList>
    </citation>
    <scope>NUCLEOTIDE SEQUENCE [LARGE SCALE GENOMIC DNA]</scope>
    <source>
        <strain evidence="5">cv. Tatra</strain>
        <tissue evidence="4">Young leaves</tissue>
    </source>
</reference>
<dbReference type="InterPro" id="IPR012677">
    <property type="entry name" value="Nucleotide-bd_a/b_plait_sf"/>
</dbReference>
<evidence type="ECO:0000259" key="3">
    <source>
        <dbReference type="PROSITE" id="PS50102"/>
    </source>
</evidence>
<protein>
    <submittedName>
        <fullName evidence="4">Protein MEI2-like 4-like</fullName>
    </submittedName>
</protein>
<dbReference type="ExpressionAtlas" id="A0A2K3LXT4">
    <property type="expression patterns" value="baseline"/>
</dbReference>
<name>A0A2K3LXT4_TRIPR</name>
<dbReference type="PROSITE" id="PS50102">
    <property type="entry name" value="RRM"/>
    <property type="match status" value="1"/>
</dbReference>
<dbReference type="AlphaFoldDB" id="A0A2K3LXT4"/>
<dbReference type="PANTHER" id="PTHR23189">
    <property type="entry name" value="RNA RECOGNITION MOTIF-CONTAINING"/>
    <property type="match status" value="1"/>
</dbReference>